<protein>
    <recommendedName>
        <fullName evidence="8">Permease IIC component</fullName>
    </recommendedName>
</protein>
<keyword evidence="12" id="KW-1185">Reference proteome</keyword>
<gene>
    <name evidence="11" type="ORF">FD09_GL000319</name>
</gene>
<dbReference type="PROSITE" id="PS51105">
    <property type="entry name" value="PTS_EIIC_TYPE_3"/>
    <property type="match status" value="1"/>
</dbReference>
<evidence type="ECO:0000256" key="6">
    <source>
        <dbReference type="ARBA" id="ARBA00022989"/>
    </source>
</evidence>
<dbReference type="PIRSF" id="PIRSF006351">
    <property type="entry name" value="PTS_EIIC-Cellobiose"/>
    <property type="match status" value="1"/>
</dbReference>
<accession>A0A0R1N369</accession>
<evidence type="ECO:0000256" key="7">
    <source>
        <dbReference type="ARBA" id="ARBA00023136"/>
    </source>
</evidence>
<dbReference type="PANTHER" id="PTHR33989">
    <property type="match status" value="1"/>
</dbReference>
<keyword evidence="3 8" id="KW-1003">Cell membrane</keyword>
<reference evidence="11 12" key="1">
    <citation type="journal article" date="2015" name="Genome Announc.">
        <title>Expanding the biotechnology potential of lactobacilli through comparative genomics of 213 strains and associated genera.</title>
        <authorList>
            <person name="Sun Z."/>
            <person name="Harris H.M."/>
            <person name="McCann A."/>
            <person name="Guo C."/>
            <person name="Argimon S."/>
            <person name="Zhang W."/>
            <person name="Yang X."/>
            <person name="Jeffery I.B."/>
            <person name="Cooney J.C."/>
            <person name="Kagawa T.F."/>
            <person name="Liu W."/>
            <person name="Song Y."/>
            <person name="Salvetti E."/>
            <person name="Wrobel A."/>
            <person name="Rasinkangas P."/>
            <person name="Parkhill J."/>
            <person name="Rea M.C."/>
            <person name="O'Sullivan O."/>
            <person name="Ritari J."/>
            <person name="Douillard F.P."/>
            <person name="Paul Ross R."/>
            <person name="Yang R."/>
            <person name="Briner A.E."/>
            <person name="Felis G.E."/>
            <person name="de Vos W.M."/>
            <person name="Barrangou R."/>
            <person name="Klaenhammer T.R."/>
            <person name="Caufield P.W."/>
            <person name="Cui Y."/>
            <person name="Zhang H."/>
            <person name="O'Toole P.W."/>
        </authorList>
    </citation>
    <scope>NUCLEOTIDE SEQUENCE [LARGE SCALE GENOMIC DNA]</scope>
    <source>
        <strain evidence="11 12">DSM 12744</strain>
    </source>
</reference>
<evidence type="ECO:0000259" key="10">
    <source>
        <dbReference type="PROSITE" id="PS51105"/>
    </source>
</evidence>
<dbReference type="STRING" id="1423792.FD09_GL000319"/>
<feature type="transmembrane region" description="Helical" evidence="9">
    <location>
        <begin position="72"/>
        <end position="91"/>
    </location>
</feature>
<feature type="transmembrane region" description="Helical" evidence="9">
    <location>
        <begin position="271"/>
        <end position="290"/>
    </location>
</feature>
<feature type="domain" description="PTS EIIC type-3" evidence="10">
    <location>
        <begin position="1"/>
        <end position="398"/>
    </location>
</feature>
<evidence type="ECO:0000256" key="3">
    <source>
        <dbReference type="ARBA" id="ARBA00022475"/>
    </source>
</evidence>
<dbReference type="AlphaFoldDB" id="A0A0R1N369"/>
<dbReference type="Proteomes" id="UP000051330">
    <property type="component" value="Unassembled WGS sequence"/>
</dbReference>
<feature type="transmembrane region" description="Helical" evidence="9">
    <location>
        <begin position="208"/>
        <end position="233"/>
    </location>
</feature>
<feature type="transmembrane region" description="Helical" evidence="9">
    <location>
        <begin position="157"/>
        <end position="178"/>
    </location>
</feature>
<feature type="transmembrane region" description="Helical" evidence="9">
    <location>
        <begin position="6"/>
        <end position="26"/>
    </location>
</feature>
<sequence length="436" mass="47319">MKNGLIYTMPLTIVGSIFLLLSNFPVPSVSDFFMKTGWTMRFAQVTGATYDLIALISVFAIAYQWVKEDGFQGLPAGILGMVAYVITLTPIKQVMNTSGTKVIATATGVIDKSWTGGKGMIAAIILGAVVGWIYSWFLKRDIRIKLPDQVPANVTGAFTALIPAAVIMTLAFGIYIFFDGVFHMTMVDAIYRVIQTPLQGLTDNAVGLFVYIFLISFLWSFGIHGPIVVGGILGPVLSANTLENIKLFQEGGRAALEARGHVFVQPIIDQFVTVTGSGVTIGLVVFMLFFAKSKMLKDLGKLALGPAIFNINEPLLFGIPIVLNPVLIPPFIITPLVTGMLTYLAIWLKILPVLSGVTVPWTTPAIISGLIIGGTDGWKFMLWQALMLVLSCVIWFPFARIQDRQNLAIERGEDPSQLADDIAEAKDTATTHEAAN</sequence>
<comment type="function">
    <text evidence="8">The phosphoenolpyruvate-dependent sugar phosphotransferase system (PTS), a major carbohydrate active -transport system, catalyzes the phosphorylation of incoming sugar substrates concomitant with their translocation across the cell membrane.</text>
</comment>
<dbReference type="PANTHER" id="PTHR33989:SF4">
    <property type="entry name" value="PTS SYSTEM N,N'-DIACETYLCHITOBIOSE-SPECIFIC EIIC COMPONENT"/>
    <property type="match status" value="1"/>
</dbReference>
<feature type="transmembrane region" description="Helical" evidence="9">
    <location>
        <begin position="119"/>
        <end position="137"/>
    </location>
</feature>
<keyword evidence="4 8" id="KW-0762">Sugar transport</keyword>
<dbReference type="GO" id="GO:1901264">
    <property type="term" value="P:carbohydrate derivative transport"/>
    <property type="evidence" value="ECO:0007669"/>
    <property type="project" value="TreeGrafter"/>
</dbReference>
<dbReference type="Pfam" id="PF02378">
    <property type="entry name" value="PTS_EIIC"/>
    <property type="match status" value="1"/>
</dbReference>
<organism evidence="11 12">
    <name type="scientific">Schleiferilactobacillus perolens DSM 12744</name>
    <dbReference type="NCBI Taxonomy" id="1423792"/>
    <lineage>
        <taxon>Bacteria</taxon>
        <taxon>Bacillati</taxon>
        <taxon>Bacillota</taxon>
        <taxon>Bacilli</taxon>
        <taxon>Lactobacillales</taxon>
        <taxon>Lactobacillaceae</taxon>
        <taxon>Schleiferilactobacillus</taxon>
    </lineage>
</organism>
<dbReference type="InterPro" id="IPR003352">
    <property type="entry name" value="PTS_EIIC"/>
</dbReference>
<evidence type="ECO:0000256" key="1">
    <source>
        <dbReference type="ARBA" id="ARBA00004651"/>
    </source>
</evidence>
<feature type="transmembrane region" description="Helical" evidence="9">
    <location>
        <begin position="47"/>
        <end position="66"/>
    </location>
</feature>
<name>A0A0R1N369_9LACO</name>
<evidence type="ECO:0000313" key="11">
    <source>
        <dbReference type="EMBL" id="KRL14663.1"/>
    </source>
</evidence>
<keyword evidence="5 9" id="KW-0812">Transmembrane</keyword>
<dbReference type="InterPro" id="IPR004796">
    <property type="entry name" value="PTS_IIC_cello"/>
</dbReference>
<proteinExistence type="predicted"/>
<feature type="transmembrane region" description="Helical" evidence="9">
    <location>
        <begin position="353"/>
        <end position="374"/>
    </location>
</feature>
<dbReference type="NCBIfam" id="TIGR00410">
    <property type="entry name" value="lacE"/>
    <property type="match status" value="1"/>
</dbReference>
<dbReference type="GO" id="GO:0008982">
    <property type="term" value="F:protein-N(PI)-phosphohistidine-sugar phosphotransferase activity"/>
    <property type="evidence" value="ECO:0007669"/>
    <property type="project" value="UniProtKB-UniRule"/>
</dbReference>
<evidence type="ECO:0000256" key="5">
    <source>
        <dbReference type="ARBA" id="ARBA00022692"/>
    </source>
</evidence>
<comment type="caution">
    <text evidence="11">The sequence shown here is derived from an EMBL/GenBank/DDBJ whole genome shotgun (WGS) entry which is preliminary data.</text>
</comment>
<dbReference type="GO" id="GO:0005886">
    <property type="term" value="C:plasma membrane"/>
    <property type="evidence" value="ECO:0007669"/>
    <property type="project" value="UniProtKB-SubCell"/>
</dbReference>
<feature type="transmembrane region" description="Helical" evidence="9">
    <location>
        <begin position="302"/>
        <end position="321"/>
    </location>
</feature>
<evidence type="ECO:0000256" key="8">
    <source>
        <dbReference type="PIRNR" id="PIRNR006351"/>
    </source>
</evidence>
<dbReference type="GO" id="GO:0009401">
    <property type="term" value="P:phosphoenolpyruvate-dependent sugar phosphotransferase system"/>
    <property type="evidence" value="ECO:0007669"/>
    <property type="project" value="InterPro"/>
</dbReference>
<evidence type="ECO:0000256" key="4">
    <source>
        <dbReference type="ARBA" id="ARBA00022597"/>
    </source>
</evidence>
<keyword evidence="7 8" id="KW-0472">Membrane</keyword>
<dbReference type="InterPro" id="IPR051088">
    <property type="entry name" value="PTS_Sugar-EIIC/EIIB"/>
</dbReference>
<keyword evidence="2 8" id="KW-0813">Transport</keyword>
<comment type="subcellular location">
    <subcellularLocation>
        <location evidence="1">Cell membrane</location>
        <topology evidence="1">Multi-pass membrane protein</topology>
    </subcellularLocation>
</comment>
<dbReference type="EMBL" id="AZEC01000001">
    <property type="protein sequence ID" value="KRL14663.1"/>
    <property type="molecule type" value="Genomic_DNA"/>
</dbReference>
<dbReference type="PATRIC" id="fig|1423792.3.peg.321"/>
<feature type="transmembrane region" description="Helical" evidence="9">
    <location>
        <begin position="380"/>
        <end position="398"/>
    </location>
</feature>
<evidence type="ECO:0000256" key="2">
    <source>
        <dbReference type="ARBA" id="ARBA00022448"/>
    </source>
</evidence>
<dbReference type="InterPro" id="IPR004501">
    <property type="entry name" value="PTS_EIIC_3"/>
</dbReference>
<feature type="transmembrane region" description="Helical" evidence="9">
    <location>
        <begin position="327"/>
        <end position="346"/>
    </location>
</feature>
<evidence type="ECO:0000313" key="12">
    <source>
        <dbReference type="Proteomes" id="UP000051330"/>
    </source>
</evidence>
<evidence type="ECO:0000256" key="9">
    <source>
        <dbReference type="SAM" id="Phobius"/>
    </source>
</evidence>
<keyword evidence="6 9" id="KW-1133">Transmembrane helix</keyword>